<keyword evidence="3" id="KW-1185">Reference proteome</keyword>
<evidence type="ECO:0000313" key="3">
    <source>
        <dbReference type="Proteomes" id="UP001501509"/>
    </source>
</evidence>
<feature type="region of interest" description="Disordered" evidence="1">
    <location>
        <begin position="124"/>
        <end position="150"/>
    </location>
</feature>
<gene>
    <name evidence="2" type="ORF">GCM10010411_71810</name>
</gene>
<evidence type="ECO:0000313" key="2">
    <source>
        <dbReference type="EMBL" id="GAA2624896.1"/>
    </source>
</evidence>
<comment type="caution">
    <text evidence="2">The sequence shown here is derived from an EMBL/GenBank/DDBJ whole genome shotgun (WGS) entry which is preliminary data.</text>
</comment>
<name>A0ABP6CST9_9ACTN</name>
<reference evidence="3" key="1">
    <citation type="journal article" date="2019" name="Int. J. Syst. Evol. Microbiol.">
        <title>The Global Catalogue of Microorganisms (GCM) 10K type strain sequencing project: providing services to taxonomists for standard genome sequencing and annotation.</title>
        <authorList>
            <consortium name="The Broad Institute Genomics Platform"/>
            <consortium name="The Broad Institute Genome Sequencing Center for Infectious Disease"/>
            <person name="Wu L."/>
            <person name="Ma J."/>
        </authorList>
    </citation>
    <scope>NUCLEOTIDE SEQUENCE [LARGE SCALE GENOMIC DNA]</scope>
    <source>
        <strain evidence="3">JCM 6833</strain>
    </source>
</reference>
<dbReference type="Proteomes" id="UP001501509">
    <property type="component" value="Unassembled WGS sequence"/>
</dbReference>
<evidence type="ECO:0000256" key="1">
    <source>
        <dbReference type="SAM" id="MobiDB-lite"/>
    </source>
</evidence>
<accession>A0ABP6CST9</accession>
<proteinExistence type="predicted"/>
<sequence>MTRKYAVHPPRDEFAALLRAFHRDCGRPRYRRIVAELPLVLKAYPQLRIAETVSFSKSAISEILNGRRHGLPDPIWVACFVLCCQRLAAASGRLPSDPGRSTLPRWQAALRKAEDKAERLGLPVRHGCHPSASPSPPAAVPQNPAPVQSPAWADEAPLVPRPRFPDVAERAVVLTSTIQLSEEACEHVASFGDHARGLLAGAMARDPEAVYQVAILLSGDRRHSDAAIALLMAAAATRHHLALVLLQESPRNLNRRLAVAHAHELARLAAENGDHIAAVTFYECAARVITPPSRSQHSARPPT</sequence>
<dbReference type="RefSeq" id="WP_344546949.1">
    <property type="nucleotide sequence ID" value="NZ_BAAATD010000012.1"/>
</dbReference>
<protein>
    <recommendedName>
        <fullName evidence="4">XRE family transcriptional regulator</fullName>
    </recommendedName>
</protein>
<organism evidence="2 3">
    <name type="scientific">Actinomadura fulvescens</name>
    <dbReference type="NCBI Taxonomy" id="46160"/>
    <lineage>
        <taxon>Bacteria</taxon>
        <taxon>Bacillati</taxon>
        <taxon>Actinomycetota</taxon>
        <taxon>Actinomycetes</taxon>
        <taxon>Streptosporangiales</taxon>
        <taxon>Thermomonosporaceae</taxon>
        <taxon>Actinomadura</taxon>
    </lineage>
</organism>
<dbReference type="EMBL" id="BAAATD010000012">
    <property type="protein sequence ID" value="GAA2624896.1"/>
    <property type="molecule type" value="Genomic_DNA"/>
</dbReference>
<evidence type="ECO:0008006" key="4">
    <source>
        <dbReference type="Google" id="ProtNLM"/>
    </source>
</evidence>
<feature type="compositionally biased region" description="Low complexity" evidence="1">
    <location>
        <begin position="140"/>
        <end position="150"/>
    </location>
</feature>